<dbReference type="PANTHER" id="PTHR11240">
    <property type="entry name" value="RIBONUCLEASE T2"/>
    <property type="match status" value="1"/>
</dbReference>
<evidence type="ECO:0000256" key="2">
    <source>
        <dbReference type="ARBA" id="ARBA00022722"/>
    </source>
</evidence>
<dbReference type="Gene3D" id="3.90.730.10">
    <property type="entry name" value="Ribonuclease T2-like"/>
    <property type="match status" value="1"/>
</dbReference>
<dbReference type="Proteomes" id="UP001472677">
    <property type="component" value="Unassembled WGS sequence"/>
</dbReference>
<accession>A0ABR2FBG9</accession>
<evidence type="ECO:0000313" key="7">
    <source>
        <dbReference type="EMBL" id="KAK8575686.1"/>
    </source>
</evidence>
<comment type="caution">
    <text evidence="7">The sequence shown here is derived from an EMBL/GenBank/DDBJ whole genome shotgun (WGS) entry which is preliminary data.</text>
</comment>
<keyword evidence="3" id="KW-0456">Lyase</keyword>
<feature type="signal peptide" evidence="6">
    <location>
        <begin position="1"/>
        <end position="20"/>
    </location>
</feature>
<feature type="chain" id="PRO_5047442999" evidence="6">
    <location>
        <begin position="21"/>
        <end position="303"/>
    </location>
</feature>
<comment type="similarity">
    <text evidence="1 4">Belongs to the RNase T2 family.</text>
</comment>
<keyword evidence="5" id="KW-1133">Transmembrane helix</keyword>
<keyword evidence="2" id="KW-0540">Nuclease</keyword>
<evidence type="ECO:0000256" key="6">
    <source>
        <dbReference type="SAM" id="SignalP"/>
    </source>
</evidence>
<dbReference type="PROSITE" id="PS00530">
    <property type="entry name" value="RNASE_T2_1"/>
    <property type="match status" value="1"/>
</dbReference>
<organism evidence="7 8">
    <name type="scientific">Hibiscus sabdariffa</name>
    <name type="common">roselle</name>
    <dbReference type="NCBI Taxonomy" id="183260"/>
    <lineage>
        <taxon>Eukaryota</taxon>
        <taxon>Viridiplantae</taxon>
        <taxon>Streptophyta</taxon>
        <taxon>Embryophyta</taxon>
        <taxon>Tracheophyta</taxon>
        <taxon>Spermatophyta</taxon>
        <taxon>Magnoliopsida</taxon>
        <taxon>eudicotyledons</taxon>
        <taxon>Gunneridae</taxon>
        <taxon>Pentapetalae</taxon>
        <taxon>rosids</taxon>
        <taxon>malvids</taxon>
        <taxon>Malvales</taxon>
        <taxon>Malvaceae</taxon>
        <taxon>Malvoideae</taxon>
        <taxon>Hibiscus</taxon>
    </lineage>
</organism>
<sequence>MQILAFSAAVVACLVVSAEGSEFSFYKLSLIWPTSACIPTKNCKTPIPNFFTIHGLWPTLKDGSEVPPYDPTDNNCNPNPVAPADVVVKVATIRGRLQTKWPNLRVGKSDDIFWETEWSHHGMCSDYPQDPLAYFTSTLNLAENSKYDPLDVLGVSPSNTPYPIDTLLENVKKKVGFYPQISCSMPVGGTKQLYLREIRFCFKRATPPSALQNCPDDMDDMCRSVPPLDRKIMFPPATTTNSLFSVTPPFDRIFTSPPASTNATTSWPSVTCRLLVPVQWGIIGFLVLYILKRRYYRVHEHVE</sequence>
<evidence type="ECO:0000256" key="5">
    <source>
        <dbReference type="SAM" id="Phobius"/>
    </source>
</evidence>
<dbReference type="Pfam" id="PF00445">
    <property type="entry name" value="Ribonuclease_T2"/>
    <property type="match status" value="1"/>
</dbReference>
<keyword evidence="8" id="KW-1185">Reference proteome</keyword>
<keyword evidence="6" id="KW-0732">Signal</keyword>
<dbReference type="InterPro" id="IPR001568">
    <property type="entry name" value="RNase_T2-like"/>
</dbReference>
<keyword evidence="5" id="KW-0472">Membrane</keyword>
<reference evidence="7 8" key="1">
    <citation type="journal article" date="2024" name="G3 (Bethesda)">
        <title>Genome assembly of Hibiscus sabdariffa L. provides insights into metabolisms of medicinal natural products.</title>
        <authorList>
            <person name="Kim T."/>
        </authorList>
    </citation>
    <scope>NUCLEOTIDE SEQUENCE [LARGE SCALE GENOMIC DNA]</scope>
    <source>
        <strain evidence="7">TK-2024</strain>
        <tissue evidence="7">Old leaves</tissue>
    </source>
</reference>
<keyword evidence="2" id="KW-0378">Hydrolase</keyword>
<evidence type="ECO:0000256" key="4">
    <source>
        <dbReference type="RuleBase" id="RU004328"/>
    </source>
</evidence>
<dbReference type="InterPro" id="IPR036430">
    <property type="entry name" value="RNase_T2-like_sf"/>
</dbReference>
<dbReference type="EMBL" id="JBBPBM010000007">
    <property type="protein sequence ID" value="KAK8575686.1"/>
    <property type="molecule type" value="Genomic_DNA"/>
</dbReference>
<evidence type="ECO:0000256" key="1">
    <source>
        <dbReference type="ARBA" id="ARBA00007469"/>
    </source>
</evidence>
<keyword evidence="5" id="KW-0812">Transmembrane</keyword>
<dbReference type="SUPFAM" id="SSF55895">
    <property type="entry name" value="Ribonuclease Rh-like"/>
    <property type="match status" value="1"/>
</dbReference>
<dbReference type="PANTHER" id="PTHR11240:SF46">
    <property type="entry name" value="INTRACELLULAR RIBONUCLEASE LX-LIKE"/>
    <property type="match status" value="1"/>
</dbReference>
<feature type="transmembrane region" description="Helical" evidence="5">
    <location>
        <begin position="274"/>
        <end position="291"/>
    </location>
</feature>
<evidence type="ECO:0000313" key="8">
    <source>
        <dbReference type="Proteomes" id="UP001472677"/>
    </source>
</evidence>
<protein>
    <submittedName>
        <fullName evidence="7">Uncharacterized protein</fullName>
    </submittedName>
</protein>
<evidence type="ECO:0000256" key="3">
    <source>
        <dbReference type="ARBA" id="ARBA00023239"/>
    </source>
</evidence>
<gene>
    <name evidence="7" type="ORF">V6N12_063353</name>
</gene>
<dbReference type="InterPro" id="IPR018188">
    <property type="entry name" value="RNase_T2_His_AS_1"/>
</dbReference>
<proteinExistence type="inferred from homology"/>
<name>A0ABR2FBG9_9ROSI</name>